<dbReference type="Pfam" id="PF12833">
    <property type="entry name" value="HTH_18"/>
    <property type="match status" value="1"/>
</dbReference>
<accession>A0A5S4UVS9</accession>
<dbReference type="InterPro" id="IPR050204">
    <property type="entry name" value="AraC_XylS_family_regulators"/>
</dbReference>
<protein>
    <submittedName>
        <fullName evidence="5">Helix-turn-helix transcriptional regulator</fullName>
    </submittedName>
</protein>
<dbReference type="Proteomes" id="UP000325243">
    <property type="component" value="Unassembled WGS sequence"/>
</dbReference>
<keyword evidence="2" id="KW-0238">DNA-binding</keyword>
<keyword evidence="1" id="KW-0805">Transcription regulation</keyword>
<sequence length="314" mass="34102">MTAEVVHWHWETRDPGVADQVVRDTYPGSELKQLSSFGRFTQELDGDAGVNEVRMRLDGSFEGASDMEGEVLVVLPTAGEFAWTVGEECGSGNQPFLGQPGDRIRSRQSDAELRLMSFDAAAMAGYAADAYGMPDADVRFDGPDPVSPELERFWVATAAMAAAVFRDPALDTMPIVHATTRRHLAMVTLEAFRLVGDPDVRLASFRARQRLSRRALAYVEDHAHEPITPDDVARAVGVPTTALDELLRATTGSTAADLLRRARLAGAHAELTRSDAATTTVAAVARTWGYRDPAAFARQYGAVHGRPPSHTLRS</sequence>
<dbReference type="InterPro" id="IPR018062">
    <property type="entry name" value="HTH_AraC-typ_CS"/>
</dbReference>
<name>A0A5S4UVS9_9MICO</name>
<dbReference type="RefSeq" id="WP_148734390.1">
    <property type="nucleotide sequence ID" value="NZ_VSSB01000002.1"/>
</dbReference>
<dbReference type="PROSITE" id="PS00041">
    <property type="entry name" value="HTH_ARAC_FAMILY_1"/>
    <property type="match status" value="1"/>
</dbReference>
<proteinExistence type="predicted"/>
<evidence type="ECO:0000313" key="5">
    <source>
        <dbReference type="EMBL" id="TYL50288.1"/>
    </source>
</evidence>
<dbReference type="InterPro" id="IPR018060">
    <property type="entry name" value="HTH_AraC"/>
</dbReference>
<dbReference type="EMBL" id="VSSB01000002">
    <property type="protein sequence ID" value="TYL50288.1"/>
    <property type="molecule type" value="Genomic_DNA"/>
</dbReference>
<dbReference type="GO" id="GO:0003700">
    <property type="term" value="F:DNA-binding transcription factor activity"/>
    <property type="evidence" value="ECO:0007669"/>
    <property type="project" value="InterPro"/>
</dbReference>
<dbReference type="PANTHER" id="PTHR46796:SF12">
    <property type="entry name" value="HTH-TYPE DNA-BINDING TRANSCRIPTIONAL ACTIVATOR EUTR"/>
    <property type="match status" value="1"/>
</dbReference>
<dbReference type="PANTHER" id="PTHR46796">
    <property type="entry name" value="HTH-TYPE TRANSCRIPTIONAL ACTIVATOR RHAS-RELATED"/>
    <property type="match status" value="1"/>
</dbReference>
<evidence type="ECO:0000256" key="1">
    <source>
        <dbReference type="ARBA" id="ARBA00023015"/>
    </source>
</evidence>
<evidence type="ECO:0000313" key="6">
    <source>
        <dbReference type="Proteomes" id="UP000325243"/>
    </source>
</evidence>
<dbReference type="AlphaFoldDB" id="A0A5S4UVS9"/>
<dbReference type="Gene3D" id="1.10.10.60">
    <property type="entry name" value="Homeodomain-like"/>
    <property type="match status" value="1"/>
</dbReference>
<dbReference type="SMART" id="SM00342">
    <property type="entry name" value="HTH_ARAC"/>
    <property type="match status" value="1"/>
</dbReference>
<reference evidence="5 6" key="1">
    <citation type="submission" date="2019-08" db="EMBL/GenBank/DDBJ databases">
        <authorList>
            <person name="Hu J."/>
        </authorList>
    </citation>
    <scope>NUCLEOTIDE SEQUENCE [LARGE SCALE GENOMIC DNA]</scope>
    <source>
        <strain evidence="5 6">NEAU-184</strain>
    </source>
</reference>
<dbReference type="GO" id="GO:0043565">
    <property type="term" value="F:sequence-specific DNA binding"/>
    <property type="evidence" value="ECO:0007669"/>
    <property type="project" value="InterPro"/>
</dbReference>
<organism evidence="5 6">
    <name type="scientific">Agromyces mariniharenae</name>
    <dbReference type="NCBI Taxonomy" id="2604423"/>
    <lineage>
        <taxon>Bacteria</taxon>
        <taxon>Bacillati</taxon>
        <taxon>Actinomycetota</taxon>
        <taxon>Actinomycetes</taxon>
        <taxon>Micrococcales</taxon>
        <taxon>Microbacteriaceae</taxon>
        <taxon>Agromyces</taxon>
    </lineage>
</organism>
<keyword evidence="6" id="KW-1185">Reference proteome</keyword>
<keyword evidence="3" id="KW-0804">Transcription</keyword>
<feature type="domain" description="HTH araC/xylS-type" evidence="4">
    <location>
        <begin position="213"/>
        <end position="314"/>
    </location>
</feature>
<evidence type="ECO:0000256" key="3">
    <source>
        <dbReference type="ARBA" id="ARBA00023163"/>
    </source>
</evidence>
<comment type="caution">
    <text evidence="5">The sequence shown here is derived from an EMBL/GenBank/DDBJ whole genome shotgun (WGS) entry which is preliminary data.</text>
</comment>
<evidence type="ECO:0000259" key="4">
    <source>
        <dbReference type="PROSITE" id="PS01124"/>
    </source>
</evidence>
<evidence type="ECO:0000256" key="2">
    <source>
        <dbReference type="ARBA" id="ARBA00023125"/>
    </source>
</evidence>
<gene>
    <name evidence="5" type="ORF">FYC51_13785</name>
</gene>
<dbReference type="PROSITE" id="PS01124">
    <property type="entry name" value="HTH_ARAC_FAMILY_2"/>
    <property type="match status" value="1"/>
</dbReference>